<dbReference type="Pfam" id="PF00990">
    <property type="entry name" value="GGDEF"/>
    <property type="match status" value="1"/>
</dbReference>
<dbReference type="GO" id="GO:0052621">
    <property type="term" value="F:diguanylate cyclase activity"/>
    <property type="evidence" value="ECO:0007669"/>
    <property type="project" value="UniProtKB-EC"/>
</dbReference>
<dbReference type="InterPro" id="IPR035965">
    <property type="entry name" value="PAS-like_dom_sf"/>
</dbReference>
<dbReference type="InterPro" id="IPR050469">
    <property type="entry name" value="Diguanylate_Cyclase"/>
</dbReference>
<dbReference type="InterPro" id="IPR029787">
    <property type="entry name" value="Nucleotide_cyclase"/>
</dbReference>
<dbReference type="PROSITE" id="PS50887">
    <property type="entry name" value="GGDEF"/>
    <property type="match status" value="1"/>
</dbReference>
<organism evidence="4 5">
    <name type="scientific">Desulfosalsimonas propionicica</name>
    <dbReference type="NCBI Taxonomy" id="332175"/>
    <lineage>
        <taxon>Bacteria</taxon>
        <taxon>Pseudomonadati</taxon>
        <taxon>Thermodesulfobacteriota</taxon>
        <taxon>Desulfobacteria</taxon>
        <taxon>Desulfobacterales</taxon>
        <taxon>Desulfosalsimonadaceae</taxon>
        <taxon>Desulfosalsimonas</taxon>
    </lineage>
</organism>
<comment type="catalytic activity">
    <reaction evidence="2">
        <text>2 GTP = 3',3'-c-di-GMP + 2 diphosphate</text>
        <dbReference type="Rhea" id="RHEA:24898"/>
        <dbReference type="ChEBI" id="CHEBI:33019"/>
        <dbReference type="ChEBI" id="CHEBI:37565"/>
        <dbReference type="ChEBI" id="CHEBI:58805"/>
        <dbReference type="EC" id="2.7.7.65"/>
    </reaction>
</comment>
<dbReference type="GO" id="GO:0005886">
    <property type="term" value="C:plasma membrane"/>
    <property type="evidence" value="ECO:0007669"/>
    <property type="project" value="TreeGrafter"/>
</dbReference>
<dbReference type="PANTHER" id="PTHR45138:SF9">
    <property type="entry name" value="DIGUANYLATE CYCLASE DGCM-RELATED"/>
    <property type="match status" value="1"/>
</dbReference>
<proteinExistence type="predicted"/>
<evidence type="ECO:0000259" key="3">
    <source>
        <dbReference type="PROSITE" id="PS50887"/>
    </source>
</evidence>
<dbReference type="FunFam" id="3.30.70.270:FF:000001">
    <property type="entry name" value="Diguanylate cyclase domain protein"/>
    <property type="match status" value="1"/>
</dbReference>
<dbReference type="SMART" id="SM00267">
    <property type="entry name" value="GGDEF"/>
    <property type="match status" value="1"/>
</dbReference>
<dbReference type="EC" id="2.7.7.65" evidence="1"/>
<evidence type="ECO:0000256" key="1">
    <source>
        <dbReference type="ARBA" id="ARBA00012528"/>
    </source>
</evidence>
<dbReference type="PANTHER" id="PTHR45138">
    <property type="entry name" value="REGULATORY COMPONENTS OF SENSORY TRANSDUCTION SYSTEM"/>
    <property type="match status" value="1"/>
</dbReference>
<gene>
    <name evidence="4" type="ORF">HNR65_002375</name>
</gene>
<dbReference type="CDD" id="cd01949">
    <property type="entry name" value="GGDEF"/>
    <property type="match status" value="1"/>
</dbReference>
<dbReference type="Proteomes" id="UP000525298">
    <property type="component" value="Unassembled WGS sequence"/>
</dbReference>
<sequence length="302" mass="34502">MDSEIELLRAMVKALPDPVFVITESGHYLEIAGGKDPAYYHDGDDLKGLSLYNVMPKDKADWFLEQIRKTLAQNRLRTVQYTLSQKDVKGLEKAPGPDGDIHFEGRIQPLPVTLQGERTVVWSARNITSQHELEIKLQRMSETDALTGIFNRRKFLEQLNKCFRKFKRYDRPTALITFDIDHFKRINDSFGHSTGDKVLCRLTQNCTAQLRQVDSLYRIGGEEFAVLLPETNAENAYQQAERLRQISEQLRMEDRESADKITISVGISEFADTDASIEDVMKRADACLYEAKRNGRNRVVGG</sequence>
<dbReference type="NCBIfam" id="TIGR00254">
    <property type="entry name" value="GGDEF"/>
    <property type="match status" value="1"/>
</dbReference>
<dbReference type="InterPro" id="IPR043128">
    <property type="entry name" value="Rev_trsase/Diguanyl_cyclase"/>
</dbReference>
<name>A0A7W0CA88_9BACT</name>
<dbReference type="GO" id="GO:0043709">
    <property type="term" value="P:cell adhesion involved in single-species biofilm formation"/>
    <property type="evidence" value="ECO:0007669"/>
    <property type="project" value="TreeGrafter"/>
</dbReference>
<evidence type="ECO:0000313" key="5">
    <source>
        <dbReference type="Proteomes" id="UP000525298"/>
    </source>
</evidence>
<feature type="domain" description="GGDEF" evidence="3">
    <location>
        <begin position="171"/>
        <end position="302"/>
    </location>
</feature>
<evidence type="ECO:0000313" key="4">
    <source>
        <dbReference type="EMBL" id="MBA2882041.1"/>
    </source>
</evidence>
<dbReference type="EMBL" id="JACDUS010000006">
    <property type="protein sequence ID" value="MBA2882041.1"/>
    <property type="molecule type" value="Genomic_DNA"/>
</dbReference>
<dbReference type="Gene3D" id="3.30.70.270">
    <property type="match status" value="1"/>
</dbReference>
<dbReference type="SUPFAM" id="SSF55073">
    <property type="entry name" value="Nucleotide cyclase"/>
    <property type="match status" value="1"/>
</dbReference>
<dbReference type="InterPro" id="IPR000160">
    <property type="entry name" value="GGDEF_dom"/>
</dbReference>
<dbReference type="SUPFAM" id="SSF55785">
    <property type="entry name" value="PYP-like sensor domain (PAS domain)"/>
    <property type="match status" value="1"/>
</dbReference>
<dbReference type="RefSeq" id="WP_181551689.1">
    <property type="nucleotide sequence ID" value="NZ_JACDUS010000006.1"/>
</dbReference>
<dbReference type="GO" id="GO:1902201">
    <property type="term" value="P:negative regulation of bacterial-type flagellum-dependent cell motility"/>
    <property type="evidence" value="ECO:0007669"/>
    <property type="project" value="TreeGrafter"/>
</dbReference>
<dbReference type="AlphaFoldDB" id="A0A7W0CA88"/>
<accession>A0A7W0CA88</accession>
<comment type="caution">
    <text evidence="4">The sequence shown here is derived from an EMBL/GenBank/DDBJ whole genome shotgun (WGS) entry which is preliminary data.</text>
</comment>
<evidence type="ECO:0000256" key="2">
    <source>
        <dbReference type="ARBA" id="ARBA00034247"/>
    </source>
</evidence>
<protein>
    <recommendedName>
        <fullName evidence="1">diguanylate cyclase</fullName>
        <ecNumber evidence="1">2.7.7.65</ecNumber>
    </recommendedName>
</protein>
<reference evidence="4 5" key="1">
    <citation type="submission" date="2020-07" db="EMBL/GenBank/DDBJ databases">
        <title>Genomic Encyclopedia of Type Strains, Phase IV (KMG-IV): sequencing the most valuable type-strain genomes for metagenomic binning, comparative biology and taxonomic classification.</title>
        <authorList>
            <person name="Goeker M."/>
        </authorList>
    </citation>
    <scope>NUCLEOTIDE SEQUENCE [LARGE SCALE GENOMIC DNA]</scope>
    <source>
        <strain evidence="4 5">DSM 17721</strain>
    </source>
</reference>
<keyword evidence="5" id="KW-1185">Reference proteome</keyword>
<dbReference type="Gene3D" id="3.30.450.20">
    <property type="entry name" value="PAS domain"/>
    <property type="match status" value="1"/>
</dbReference>